<keyword evidence="5" id="KW-0472">Membrane</keyword>
<dbReference type="InterPro" id="IPR016053">
    <property type="entry name" value="Haem_Oase-like"/>
</dbReference>
<dbReference type="AlphaFoldDB" id="A0A9W4TXZ3"/>
<dbReference type="PANTHER" id="PTHR10720:SF0">
    <property type="entry name" value="HEME OXYGENASE"/>
    <property type="match status" value="1"/>
</dbReference>
<keyword evidence="5" id="KW-0812">Transmembrane</keyword>
<dbReference type="PANTHER" id="PTHR10720">
    <property type="entry name" value="HEME OXYGENASE"/>
    <property type="match status" value="1"/>
</dbReference>
<evidence type="ECO:0000313" key="7">
    <source>
        <dbReference type="Proteomes" id="UP001152885"/>
    </source>
</evidence>
<dbReference type="Proteomes" id="UP001152885">
    <property type="component" value="Unassembled WGS sequence"/>
</dbReference>
<proteinExistence type="predicted"/>
<dbReference type="EMBL" id="CANTUO010000002">
    <property type="protein sequence ID" value="CAI5757772.1"/>
    <property type="molecule type" value="Genomic_DNA"/>
</dbReference>
<gene>
    <name evidence="6" type="ORF">CANVERA_P2285</name>
</gene>
<dbReference type="GO" id="GO:0006788">
    <property type="term" value="P:heme oxidation"/>
    <property type="evidence" value="ECO:0007669"/>
    <property type="project" value="InterPro"/>
</dbReference>
<keyword evidence="7" id="KW-1185">Reference proteome</keyword>
<keyword evidence="5" id="KW-1133">Transmembrane helix</keyword>
<organism evidence="6 7">
    <name type="scientific">Candida verbasci</name>
    <dbReference type="NCBI Taxonomy" id="1227364"/>
    <lineage>
        <taxon>Eukaryota</taxon>
        <taxon>Fungi</taxon>
        <taxon>Dikarya</taxon>
        <taxon>Ascomycota</taxon>
        <taxon>Saccharomycotina</taxon>
        <taxon>Pichiomycetes</taxon>
        <taxon>Debaryomycetaceae</taxon>
        <taxon>Candida/Lodderomyces clade</taxon>
        <taxon>Candida</taxon>
    </lineage>
</organism>
<dbReference type="CDD" id="cd19165">
    <property type="entry name" value="HemeO"/>
    <property type="match status" value="1"/>
</dbReference>
<protein>
    <recommendedName>
        <fullName evidence="8">Heme-binding protein HMX1</fullName>
    </recommendedName>
</protein>
<sequence>MASTTTIEPTSINTTGATTKLSQHEIIPAKTDIGALANRINKETQSLHDKVDKLVTLKMAIALRNYKIFRQGLQSFYHVFASIETALQRQFNEQPDNKYTIMLKQVWKPEIARKERAEQDLMFYYNDDKTKFTNPIQSQQIKFSNHILEVTKDKPYLLFAYLHVMYLALFAGGRIMRSSFAKATGFYPHKDGLKHEEIVKLGTNFFSFDVQDENLLRIIYKRDYELVTRNELTEDEKLEIIQESKYIFEQNAKCLIELEEYNLSKINGTWTYLILTKGYYGVMMVFIILTALYLARLVRNFI</sequence>
<dbReference type="GO" id="GO:0046872">
    <property type="term" value="F:metal ion binding"/>
    <property type="evidence" value="ECO:0007669"/>
    <property type="project" value="UniProtKB-KW"/>
</dbReference>
<evidence type="ECO:0000256" key="1">
    <source>
        <dbReference type="ARBA" id="ARBA00022617"/>
    </source>
</evidence>
<comment type="caution">
    <text evidence="6">The sequence shown here is derived from an EMBL/GenBank/DDBJ whole genome shotgun (WGS) entry which is preliminary data.</text>
</comment>
<evidence type="ECO:0008006" key="8">
    <source>
        <dbReference type="Google" id="ProtNLM"/>
    </source>
</evidence>
<reference evidence="6" key="1">
    <citation type="submission" date="2022-12" db="EMBL/GenBank/DDBJ databases">
        <authorList>
            <person name="Brejova B."/>
        </authorList>
    </citation>
    <scope>NUCLEOTIDE SEQUENCE</scope>
</reference>
<dbReference type="SUPFAM" id="SSF48613">
    <property type="entry name" value="Heme oxygenase-like"/>
    <property type="match status" value="1"/>
</dbReference>
<dbReference type="Pfam" id="PF01126">
    <property type="entry name" value="Heme_oxygenase"/>
    <property type="match status" value="1"/>
</dbReference>
<dbReference type="Gene3D" id="1.20.910.10">
    <property type="entry name" value="Heme oxygenase-like"/>
    <property type="match status" value="1"/>
</dbReference>
<name>A0A9W4TXZ3_9ASCO</name>
<feature type="transmembrane region" description="Helical" evidence="5">
    <location>
        <begin position="156"/>
        <end position="176"/>
    </location>
</feature>
<dbReference type="GO" id="GO:0004392">
    <property type="term" value="F:heme oxygenase (decyclizing) activity"/>
    <property type="evidence" value="ECO:0007669"/>
    <property type="project" value="InterPro"/>
</dbReference>
<dbReference type="InterPro" id="IPR016084">
    <property type="entry name" value="Haem_Oase-like_multi-hlx"/>
</dbReference>
<dbReference type="PIRSF" id="PIRSF000343">
    <property type="entry name" value="Haem_Oase"/>
    <property type="match status" value="1"/>
</dbReference>
<keyword evidence="2 4" id="KW-0479">Metal-binding</keyword>
<evidence type="ECO:0000256" key="2">
    <source>
        <dbReference type="ARBA" id="ARBA00022723"/>
    </source>
</evidence>
<feature type="transmembrane region" description="Helical" evidence="5">
    <location>
        <begin position="278"/>
        <end position="298"/>
    </location>
</feature>
<keyword evidence="3 4" id="KW-0408">Iron</keyword>
<feature type="binding site" description="axial binding residue" evidence="4">
    <location>
        <position position="48"/>
    </location>
    <ligand>
        <name>heme b</name>
        <dbReference type="ChEBI" id="CHEBI:60344"/>
    </ligand>
    <ligandPart>
        <name>Fe</name>
        <dbReference type="ChEBI" id="CHEBI:18248"/>
    </ligandPart>
</feature>
<evidence type="ECO:0000256" key="5">
    <source>
        <dbReference type="SAM" id="Phobius"/>
    </source>
</evidence>
<dbReference type="InterPro" id="IPR002051">
    <property type="entry name" value="Haem_Oase"/>
</dbReference>
<evidence type="ECO:0000256" key="4">
    <source>
        <dbReference type="PIRSR" id="PIRSR000343-2"/>
    </source>
</evidence>
<evidence type="ECO:0000256" key="3">
    <source>
        <dbReference type="ARBA" id="ARBA00023004"/>
    </source>
</evidence>
<keyword evidence="1" id="KW-0349">Heme</keyword>
<dbReference type="OrthoDB" id="652091at2759"/>
<evidence type="ECO:0000313" key="6">
    <source>
        <dbReference type="EMBL" id="CAI5757772.1"/>
    </source>
</evidence>
<accession>A0A9W4TXZ3</accession>